<evidence type="ECO:0000313" key="2">
    <source>
        <dbReference type="Proteomes" id="UP001642483"/>
    </source>
</evidence>
<name>A0ABP0FES1_CLALP</name>
<evidence type="ECO:0000313" key="1">
    <source>
        <dbReference type="EMBL" id="CAK8678159.1"/>
    </source>
</evidence>
<reference evidence="1 2" key="1">
    <citation type="submission" date="2024-02" db="EMBL/GenBank/DDBJ databases">
        <authorList>
            <person name="Daric V."/>
            <person name="Darras S."/>
        </authorList>
    </citation>
    <scope>NUCLEOTIDE SEQUENCE [LARGE SCALE GENOMIC DNA]</scope>
</reference>
<gene>
    <name evidence="1" type="ORF">CVLEPA_LOCUS8104</name>
</gene>
<accession>A0ABP0FES1</accession>
<sequence>MQKATSTLGKGDFIELKSLAAPPQAVKEILFATLILLGENKETAKDWNFVKRQLACYGEKSILNRMMNRKAQEISSQSAQDASELLNRIDMARAHAVSSAIASVLAWCMATINEAAKEAQNH</sequence>
<organism evidence="1 2">
    <name type="scientific">Clavelina lepadiformis</name>
    <name type="common">Light-bulb sea squirt</name>
    <name type="synonym">Ascidia lepadiformis</name>
    <dbReference type="NCBI Taxonomy" id="159417"/>
    <lineage>
        <taxon>Eukaryota</taxon>
        <taxon>Metazoa</taxon>
        <taxon>Chordata</taxon>
        <taxon>Tunicata</taxon>
        <taxon>Ascidiacea</taxon>
        <taxon>Aplousobranchia</taxon>
        <taxon>Clavelinidae</taxon>
        <taxon>Clavelina</taxon>
    </lineage>
</organism>
<dbReference type="EMBL" id="CAWYQH010000046">
    <property type="protein sequence ID" value="CAK8678159.1"/>
    <property type="molecule type" value="Genomic_DNA"/>
</dbReference>
<protein>
    <submittedName>
        <fullName evidence="1">Uncharacterized protein</fullName>
    </submittedName>
</protein>
<dbReference type="Gene3D" id="1.20.920.60">
    <property type="match status" value="1"/>
</dbReference>
<dbReference type="Proteomes" id="UP001642483">
    <property type="component" value="Unassembled WGS sequence"/>
</dbReference>
<comment type="caution">
    <text evidence="1">The sequence shown here is derived from an EMBL/GenBank/DDBJ whole genome shotgun (WGS) entry which is preliminary data.</text>
</comment>
<proteinExistence type="predicted"/>
<keyword evidence="2" id="KW-1185">Reference proteome</keyword>